<evidence type="ECO:0000313" key="1">
    <source>
        <dbReference type="EMBL" id="SMB88269.1"/>
    </source>
</evidence>
<reference evidence="2" key="1">
    <citation type="submission" date="2017-04" db="EMBL/GenBank/DDBJ databases">
        <authorList>
            <person name="Varghese N."/>
            <person name="Submissions S."/>
        </authorList>
    </citation>
    <scope>NUCLEOTIDE SEQUENCE [LARGE SCALE GENOMIC DNA]</scope>
    <source>
        <strain evidence="2">DSM 23072</strain>
    </source>
</reference>
<sequence length="180" mass="20456">MPYRNLPPYSPLARLLCAPWWLKSLLSLCSLLLLSAYPLLEIMQLKQQAGQNSIINSELQQEQRQKQQIIALLKQKAESAKMQLDPQTAAKIATLDQELQSAVAQFADLTIARQHWQFSRSPLLQLELNGSFYAISRFLITVQQQFGEVKLLSLALQHQEQQAFTQATLALLFSEESTDE</sequence>
<keyword evidence="2" id="KW-1185">Reference proteome</keyword>
<accession>A0A1W1V4E7</accession>
<proteinExistence type="predicted"/>
<organism evidence="1 2">
    <name type="scientific">Pasteurella testudinis DSM 23072</name>
    <dbReference type="NCBI Taxonomy" id="1122938"/>
    <lineage>
        <taxon>Bacteria</taxon>
        <taxon>Pseudomonadati</taxon>
        <taxon>Pseudomonadota</taxon>
        <taxon>Gammaproteobacteria</taxon>
        <taxon>Pasteurellales</taxon>
        <taxon>Pasteurellaceae</taxon>
        <taxon>Pasteurella</taxon>
    </lineage>
</organism>
<dbReference type="EMBL" id="FWWV01000046">
    <property type="protein sequence ID" value="SMB88269.1"/>
    <property type="molecule type" value="Genomic_DNA"/>
</dbReference>
<dbReference type="AlphaFoldDB" id="A0A1W1V4E7"/>
<dbReference type="RefSeq" id="WP_084257750.1">
    <property type="nucleotide sequence ID" value="NZ_FWWV01000046.1"/>
</dbReference>
<gene>
    <name evidence="1" type="ORF">SAMN05660772_01151</name>
</gene>
<evidence type="ECO:0000313" key="2">
    <source>
        <dbReference type="Proteomes" id="UP000192408"/>
    </source>
</evidence>
<name>A0A1W1V4E7_9PAST</name>
<dbReference type="Proteomes" id="UP000192408">
    <property type="component" value="Unassembled WGS sequence"/>
</dbReference>
<protein>
    <submittedName>
        <fullName evidence="1">Uncharacterized protein</fullName>
    </submittedName>
</protein>
<dbReference type="STRING" id="1122938.SAMN05660772_01151"/>